<name>A0A8J3Q2Y8_9ACTN</name>
<accession>A0A8J3Q2Y8</accession>
<reference evidence="1" key="1">
    <citation type="submission" date="2021-01" db="EMBL/GenBank/DDBJ databases">
        <title>Whole genome shotgun sequence of Rhizocola hellebori NBRC 109834.</title>
        <authorList>
            <person name="Komaki H."/>
            <person name="Tamura T."/>
        </authorList>
    </citation>
    <scope>NUCLEOTIDE SEQUENCE</scope>
    <source>
        <strain evidence="1">NBRC 109834</strain>
    </source>
</reference>
<proteinExistence type="predicted"/>
<comment type="caution">
    <text evidence="1">The sequence shown here is derived from an EMBL/GenBank/DDBJ whole genome shotgun (WGS) entry which is preliminary data.</text>
</comment>
<evidence type="ECO:0000313" key="1">
    <source>
        <dbReference type="EMBL" id="GIH02686.1"/>
    </source>
</evidence>
<gene>
    <name evidence="1" type="ORF">Rhe02_07530</name>
</gene>
<organism evidence="1 2">
    <name type="scientific">Rhizocola hellebori</name>
    <dbReference type="NCBI Taxonomy" id="1392758"/>
    <lineage>
        <taxon>Bacteria</taxon>
        <taxon>Bacillati</taxon>
        <taxon>Actinomycetota</taxon>
        <taxon>Actinomycetes</taxon>
        <taxon>Micromonosporales</taxon>
        <taxon>Micromonosporaceae</taxon>
        <taxon>Rhizocola</taxon>
    </lineage>
</organism>
<evidence type="ECO:0000313" key="2">
    <source>
        <dbReference type="Proteomes" id="UP000612899"/>
    </source>
</evidence>
<dbReference type="EMBL" id="BONY01000003">
    <property type="protein sequence ID" value="GIH02686.1"/>
    <property type="molecule type" value="Genomic_DNA"/>
</dbReference>
<protein>
    <submittedName>
        <fullName evidence="1">Uncharacterized protein</fullName>
    </submittedName>
</protein>
<dbReference type="Proteomes" id="UP000612899">
    <property type="component" value="Unassembled WGS sequence"/>
</dbReference>
<sequence>MAEIFNLVLGRADNLLVRQRGVEAFGRVPRNLFALGGGWQRLDIWQPKGSMPEFPGPQAVQFLAESTGAPVLTAQISSAGGCADVWAATPSWGMWRAHLPRQSSPCGWEHVLPPSKGNIEHLMANVVEWVEAAGLTADLAEVKRWLSGESGRDAAWDSVPYLIDALGLPHDDANLVEPLLNIREPPFSRVFDAFDDAWWGEKRWSTESVFSEFVLPLYGERRRLAQDVFDSMYPEGPYTVVELTDRLNDLHRRGGLRD</sequence>
<dbReference type="AlphaFoldDB" id="A0A8J3Q2Y8"/>
<dbReference type="RefSeq" id="WP_203906619.1">
    <property type="nucleotide sequence ID" value="NZ_BONY01000003.1"/>
</dbReference>
<keyword evidence="2" id="KW-1185">Reference proteome</keyword>